<dbReference type="Proteomes" id="UP000828048">
    <property type="component" value="Chromosome 11"/>
</dbReference>
<sequence>MVLSSWNKTLFKNGESDARVRVGATASIPTSADPRARHRYTLIGTHLSHPHREARLQSSLFNCSSTVRPAPLLADLNHQQGLIMLLWWSTLRIVNLSWLRLPLFFSLSDCNNKVGGGVFKFKLSTSFSSSPEPEEVSCCSVLDEKDSDDFLTWLERKVGVQISSVLSIGKSAYGRSLLASKSIQTGDCMLRVPDSVQIAPDNLLSEINVLVPDEVANVAKLAMVVVVEQKMGQHSEWAPYISSLPRPGEMHNTIFWSEKEMEMIRQSSVYEETITKNAHIEKDFLVVKAVFDHFPETFGITFDVFQHAYALVESRAWRSTRGVSLIPFADFLNHDGAAEADVIYVDDEGKERSEVIADRNYAPGEQVLIRYGKFSNATLLLDYGFTLPYNIYDEVQIRFNIPQHDPLRTKKLELLHRYRTPTIEDVSGVSSSQDSFTLKEVRSAKGKGRGIPQSLRAFARVLCCSSSQELRDLAREAAQNDGRLARRPLKNESREIEAHQFLLSRINLLIEGHIMSIQLLDSLTCPVMFGELALRRRMARDLLSGELRVLKSASEWLKYYCTELSES</sequence>
<dbReference type="EMBL" id="CM037161">
    <property type="protein sequence ID" value="KAH7854179.1"/>
    <property type="molecule type" value="Genomic_DNA"/>
</dbReference>
<keyword evidence="2" id="KW-1185">Reference proteome</keyword>
<name>A0ACB7YM23_9ERIC</name>
<gene>
    <name evidence="1" type="ORF">Vadar_011096</name>
</gene>
<evidence type="ECO:0000313" key="1">
    <source>
        <dbReference type="EMBL" id="KAH7854179.1"/>
    </source>
</evidence>
<evidence type="ECO:0000313" key="2">
    <source>
        <dbReference type="Proteomes" id="UP000828048"/>
    </source>
</evidence>
<comment type="caution">
    <text evidence="1">The sequence shown here is derived from an EMBL/GenBank/DDBJ whole genome shotgun (WGS) entry which is preliminary data.</text>
</comment>
<proteinExistence type="predicted"/>
<reference evidence="1 2" key="1">
    <citation type="journal article" date="2021" name="Hortic Res">
        <title>High-quality reference genome and annotation aids understanding of berry development for evergreen blueberry (Vaccinium darrowii).</title>
        <authorList>
            <person name="Yu J."/>
            <person name="Hulse-Kemp A.M."/>
            <person name="Babiker E."/>
            <person name="Staton M."/>
        </authorList>
    </citation>
    <scope>NUCLEOTIDE SEQUENCE [LARGE SCALE GENOMIC DNA]</scope>
    <source>
        <strain evidence="2">cv. NJ 8807/NJ 8810</strain>
        <tissue evidence="1">Young leaf</tissue>
    </source>
</reference>
<accession>A0ACB7YM23</accession>
<organism evidence="1 2">
    <name type="scientific">Vaccinium darrowii</name>
    <dbReference type="NCBI Taxonomy" id="229202"/>
    <lineage>
        <taxon>Eukaryota</taxon>
        <taxon>Viridiplantae</taxon>
        <taxon>Streptophyta</taxon>
        <taxon>Embryophyta</taxon>
        <taxon>Tracheophyta</taxon>
        <taxon>Spermatophyta</taxon>
        <taxon>Magnoliopsida</taxon>
        <taxon>eudicotyledons</taxon>
        <taxon>Gunneridae</taxon>
        <taxon>Pentapetalae</taxon>
        <taxon>asterids</taxon>
        <taxon>Ericales</taxon>
        <taxon>Ericaceae</taxon>
        <taxon>Vaccinioideae</taxon>
        <taxon>Vaccinieae</taxon>
        <taxon>Vaccinium</taxon>
    </lineage>
</organism>
<protein>
    <submittedName>
        <fullName evidence="1">Uncharacterized protein</fullName>
    </submittedName>
</protein>